<evidence type="ECO:0000256" key="6">
    <source>
        <dbReference type="SAM" id="Phobius"/>
    </source>
</evidence>
<dbReference type="InterPro" id="IPR036259">
    <property type="entry name" value="MFS_trans_sf"/>
</dbReference>
<keyword evidence="2" id="KW-0813">Transport</keyword>
<proteinExistence type="predicted"/>
<feature type="transmembrane region" description="Helical" evidence="6">
    <location>
        <begin position="149"/>
        <end position="167"/>
    </location>
</feature>
<evidence type="ECO:0000256" key="4">
    <source>
        <dbReference type="ARBA" id="ARBA00022989"/>
    </source>
</evidence>
<sequence>MTDASGKAQVPLKLLWALYTTQFIGVGFLTVGLTAILRADGVSLSTLGLFQLLGIIWPLKILWAPLVDRWAPMRRQGHYRGWLLLLQSGMVVSLLCMAFIPHPARQVAALGAIVALFVLLSATQDIAADAISVRGLSGQRRDTGSSIQVSAGYVGNLVGGAGAVFVADRWGLPAAGVLLAATTSLALISVLHYREPRVEQDNRAGSTPWGRDTFDLFRNRDCRRWCFVTMPLLYMGSAGAYSLVTPALGDYGFSLTQIGLITLTVASLPAILAGLLAGHLDAKLGRRSSVVLGTIMLASGIATLRPIFGATGASEVAPSSGALIQAAIGVSLLLAGYTMVNVAIYTQALRFARPTRAGSDFTLLTCIPLGLSFLAGWVALALADGTGFWVSALAMTIVAVVGGISAWRQLGRFGSAARE</sequence>
<dbReference type="GO" id="GO:0022857">
    <property type="term" value="F:transmembrane transporter activity"/>
    <property type="evidence" value="ECO:0007669"/>
    <property type="project" value="InterPro"/>
</dbReference>
<organism evidence="7 8">
    <name type="scientific">Corynebacterium heidelbergense</name>
    <dbReference type="NCBI Taxonomy" id="2055947"/>
    <lineage>
        <taxon>Bacteria</taxon>
        <taxon>Bacillati</taxon>
        <taxon>Actinomycetota</taxon>
        <taxon>Actinomycetes</taxon>
        <taxon>Mycobacteriales</taxon>
        <taxon>Corynebacteriaceae</taxon>
        <taxon>Corynebacterium</taxon>
    </lineage>
</organism>
<feature type="transmembrane region" description="Helical" evidence="6">
    <location>
        <begin position="106"/>
        <end position="128"/>
    </location>
</feature>
<feature type="transmembrane region" description="Helical" evidence="6">
    <location>
        <begin position="12"/>
        <end position="37"/>
    </location>
</feature>
<gene>
    <name evidence="7" type="ORF">DLJ54_02575</name>
</gene>
<evidence type="ECO:0000256" key="5">
    <source>
        <dbReference type="ARBA" id="ARBA00023136"/>
    </source>
</evidence>
<keyword evidence="4 6" id="KW-1133">Transmembrane helix</keyword>
<feature type="transmembrane region" description="Helical" evidence="6">
    <location>
        <begin position="388"/>
        <end position="407"/>
    </location>
</feature>
<feature type="transmembrane region" description="Helical" evidence="6">
    <location>
        <begin position="49"/>
        <end position="67"/>
    </location>
</feature>
<evidence type="ECO:0000256" key="2">
    <source>
        <dbReference type="ARBA" id="ARBA00022448"/>
    </source>
</evidence>
<dbReference type="GO" id="GO:0016020">
    <property type="term" value="C:membrane"/>
    <property type="evidence" value="ECO:0007669"/>
    <property type="project" value="UniProtKB-SubCell"/>
</dbReference>
<feature type="transmembrane region" description="Helical" evidence="6">
    <location>
        <begin position="320"/>
        <end position="340"/>
    </location>
</feature>
<dbReference type="EMBL" id="QHCV01000016">
    <property type="protein sequence ID" value="RAV32609.1"/>
    <property type="molecule type" value="Genomic_DNA"/>
</dbReference>
<dbReference type="InterPro" id="IPR011701">
    <property type="entry name" value="MFS"/>
</dbReference>
<keyword evidence="5 6" id="KW-0472">Membrane</keyword>
<dbReference type="RefSeq" id="WP_113630292.1">
    <property type="nucleotide sequence ID" value="NZ_QHCV01000016.1"/>
</dbReference>
<comment type="subcellular location">
    <subcellularLocation>
        <location evidence="1">Membrane</location>
        <topology evidence="1">Multi-pass membrane protein</topology>
    </subcellularLocation>
</comment>
<feature type="transmembrane region" description="Helical" evidence="6">
    <location>
        <begin position="225"/>
        <end position="244"/>
    </location>
</feature>
<evidence type="ECO:0000313" key="8">
    <source>
        <dbReference type="Proteomes" id="UP000251577"/>
    </source>
</evidence>
<accession>A0A364V7J7</accession>
<feature type="transmembrane region" description="Helical" evidence="6">
    <location>
        <begin position="256"/>
        <end position="278"/>
    </location>
</feature>
<feature type="transmembrane region" description="Helical" evidence="6">
    <location>
        <begin position="173"/>
        <end position="193"/>
    </location>
</feature>
<feature type="transmembrane region" description="Helical" evidence="6">
    <location>
        <begin position="361"/>
        <end position="382"/>
    </location>
</feature>
<evidence type="ECO:0000313" key="7">
    <source>
        <dbReference type="EMBL" id="RAV32609.1"/>
    </source>
</evidence>
<dbReference type="AlphaFoldDB" id="A0A364V7J7"/>
<dbReference type="Gene3D" id="1.20.1250.20">
    <property type="entry name" value="MFS general substrate transporter like domains"/>
    <property type="match status" value="1"/>
</dbReference>
<evidence type="ECO:0000256" key="1">
    <source>
        <dbReference type="ARBA" id="ARBA00004141"/>
    </source>
</evidence>
<feature type="transmembrane region" description="Helical" evidence="6">
    <location>
        <begin position="79"/>
        <end position="100"/>
    </location>
</feature>
<dbReference type="SUPFAM" id="SSF103473">
    <property type="entry name" value="MFS general substrate transporter"/>
    <property type="match status" value="1"/>
</dbReference>
<dbReference type="PANTHER" id="PTHR12778">
    <property type="entry name" value="SOLUTE CARRIER FAMILY 33 ACETYL-COA TRANSPORTER -RELATED"/>
    <property type="match status" value="1"/>
</dbReference>
<keyword evidence="8" id="KW-1185">Reference proteome</keyword>
<dbReference type="InterPro" id="IPR004752">
    <property type="entry name" value="AmpG_permease/AT-1"/>
</dbReference>
<keyword evidence="3 6" id="KW-0812">Transmembrane</keyword>
<dbReference type="PANTHER" id="PTHR12778:SF10">
    <property type="entry name" value="MAJOR FACILITATOR SUPERFAMILY DOMAIN-CONTAINING PROTEIN 3"/>
    <property type="match status" value="1"/>
</dbReference>
<protein>
    <submittedName>
        <fullName evidence="7">MFS transporter</fullName>
    </submittedName>
</protein>
<reference evidence="7 8" key="1">
    <citation type="journal article" date="2018" name="Syst. Appl. Microbiol.">
        <title>Corynebacterium heidelbergense sp. nov., isolated from the preen glands of Egyptian geese (Alopochen aegyptiacus).</title>
        <authorList>
            <person name="Braun M.S."/>
            <person name="Wang E."/>
            <person name="Zimmermann S."/>
            <person name="Wink M."/>
        </authorList>
    </citation>
    <scope>NUCLEOTIDE SEQUENCE [LARGE SCALE GENOMIC DNA]</scope>
    <source>
        <strain evidence="7 8">647</strain>
    </source>
</reference>
<name>A0A364V7J7_9CORY</name>
<comment type="caution">
    <text evidence="7">The sequence shown here is derived from an EMBL/GenBank/DDBJ whole genome shotgun (WGS) entry which is preliminary data.</text>
</comment>
<dbReference type="Proteomes" id="UP000251577">
    <property type="component" value="Unassembled WGS sequence"/>
</dbReference>
<evidence type="ECO:0000256" key="3">
    <source>
        <dbReference type="ARBA" id="ARBA00022692"/>
    </source>
</evidence>
<dbReference type="Pfam" id="PF07690">
    <property type="entry name" value="MFS_1"/>
    <property type="match status" value="1"/>
</dbReference>
<feature type="transmembrane region" description="Helical" evidence="6">
    <location>
        <begin position="290"/>
        <end position="308"/>
    </location>
</feature>